<protein>
    <submittedName>
        <fullName evidence="1">Uncharacterized protein</fullName>
    </submittedName>
</protein>
<evidence type="ECO:0000313" key="2">
    <source>
        <dbReference type="Proteomes" id="UP001163223"/>
    </source>
</evidence>
<dbReference type="EMBL" id="CP113520">
    <property type="protein sequence ID" value="WAJ30493.1"/>
    <property type="molecule type" value="Genomic_DNA"/>
</dbReference>
<proteinExistence type="predicted"/>
<dbReference type="Proteomes" id="UP001163223">
    <property type="component" value="Chromosome"/>
</dbReference>
<name>A0ACD4NUQ3_9HYPH</name>
<organism evidence="1 2">
    <name type="scientific">Antarcticirhabdus aurantiaca</name>
    <dbReference type="NCBI Taxonomy" id="2606717"/>
    <lineage>
        <taxon>Bacteria</taxon>
        <taxon>Pseudomonadati</taxon>
        <taxon>Pseudomonadota</taxon>
        <taxon>Alphaproteobacteria</taxon>
        <taxon>Hyphomicrobiales</taxon>
        <taxon>Aurantimonadaceae</taxon>
        <taxon>Antarcticirhabdus</taxon>
    </lineage>
</organism>
<sequence>MSGSIETLRQNLTALNVTSPVGAEVAAQLRGDYRGETVTVSSEASKLQDAAEEIGMSVAHRADKRSLDRRDVRQGQGASLAALARIADYYDKLPDMPREVELQALVEQLEAHLERLGQGGGGGGGVSKEDILATLQRFDPDVTHQFAALDIAREFFAAAGAGNDFQMLLDEAHAEYGKGDLGRDVRAGLAASQTASRAAMTLETDPAAVRETYRSLLRETKNMGALFEAMRGFDVMKSFGEIVDTFMEAAGRDLASTGPSTDSAFLHALLTELGKLKKMQSVVDMAGQLITLSDRQLQRGEAPTGKAADVAGALLNFASSSAPGAVEAQAMLSRYEGCSVATQLVFANGLRGVHAELPDEIMPSPQARLQQNAAILTLLDELVAAEEREYAAMDANGHYS</sequence>
<evidence type="ECO:0000313" key="1">
    <source>
        <dbReference type="EMBL" id="WAJ30493.1"/>
    </source>
</evidence>
<keyword evidence="2" id="KW-1185">Reference proteome</keyword>
<accession>A0ACD4NUQ3</accession>
<reference evidence="1" key="1">
    <citation type="submission" date="2022-11" db="EMBL/GenBank/DDBJ databases">
        <title>beta-Carotene-producing bacterium, Jeongeuplla avenae sp. nov., alleviates the salt stress of Arabidopsis seedlings.</title>
        <authorList>
            <person name="Jiang L."/>
            <person name="Lee J."/>
        </authorList>
    </citation>
    <scope>NUCLEOTIDE SEQUENCE</scope>
    <source>
        <strain evidence="1">DY_R2A_6</strain>
    </source>
</reference>
<gene>
    <name evidence="1" type="ORF">OXU80_09940</name>
</gene>